<keyword evidence="3" id="KW-1185">Reference proteome</keyword>
<sequence length="323" mass="34261">MLVGLALFLPTSVSAFDTKLVTLKVGYAPGGEYDLVARIVARHLGQYLPGHPEVIVQNVPGGGSLRLAQLMLGSEPSDGSSIGLIGSAVWVAPTLDPAVGDFDPLGLRWIGSLAAAPDSLCIVAKSLGIETVEAFREGDFILGATGRTSTGYYFASAARKALDAKFRIVTAFEGIAELELALLRGEIAGHCFAAAEDLRRAELGEHVNVVLRAAGPEESPYADVPRLRDFIEDAHMRAAVMLLEGTREFNFQFIAPKGTSEETMAVLRDAMAAMAADPAYAADMAIIDGVVLRLVPGGELETALRARLDADPDIFALARQLIE</sequence>
<dbReference type="EMBL" id="QQNH01000002">
    <property type="protein sequence ID" value="RDE10136.1"/>
    <property type="molecule type" value="Genomic_DNA"/>
</dbReference>
<comment type="similarity">
    <text evidence="1">Belongs to the UPF0065 (bug) family.</text>
</comment>
<accession>A0A369W649</accession>
<dbReference type="Gene3D" id="3.40.190.150">
    <property type="entry name" value="Bordetella uptake gene, domain 1"/>
    <property type="match status" value="1"/>
</dbReference>
<comment type="caution">
    <text evidence="2">The sequence shown here is derived from an EMBL/GenBank/DDBJ whole genome shotgun (WGS) entry which is preliminary data.</text>
</comment>
<evidence type="ECO:0008006" key="4">
    <source>
        <dbReference type="Google" id="ProtNLM"/>
    </source>
</evidence>
<organism evidence="2 3">
    <name type="scientific">Pelagibacterium lacus</name>
    <dbReference type="NCBI Taxonomy" id="2282655"/>
    <lineage>
        <taxon>Bacteria</taxon>
        <taxon>Pseudomonadati</taxon>
        <taxon>Pseudomonadota</taxon>
        <taxon>Alphaproteobacteria</taxon>
        <taxon>Hyphomicrobiales</taxon>
        <taxon>Devosiaceae</taxon>
        <taxon>Pelagibacterium</taxon>
    </lineage>
</organism>
<name>A0A369W649_9HYPH</name>
<proteinExistence type="inferred from homology"/>
<dbReference type="InterPro" id="IPR005064">
    <property type="entry name" value="BUG"/>
</dbReference>
<gene>
    <name evidence="2" type="ORF">DVH29_01705</name>
</gene>
<dbReference type="Proteomes" id="UP000253759">
    <property type="component" value="Unassembled WGS sequence"/>
</dbReference>
<dbReference type="Gene3D" id="3.40.190.10">
    <property type="entry name" value="Periplasmic binding protein-like II"/>
    <property type="match status" value="1"/>
</dbReference>
<evidence type="ECO:0000313" key="2">
    <source>
        <dbReference type="EMBL" id="RDE10136.1"/>
    </source>
</evidence>
<reference evidence="3" key="1">
    <citation type="submission" date="2018-07" db="EMBL/GenBank/DDBJ databases">
        <authorList>
            <person name="Liu B.-T."/>
            <person name="Du Z."/>
        </authorList>
    </citation>
    <scope>NUCLEOTIDE SEQUENCE [LARGE SCALE GENOMIC DNA]</scope>
    <source>
        <strain evidence="3">XYN52</strain>
    </source>
</reference>
<dbReference type="PANTHER" id="PTHR42928:SF5">
    <property type="entry name" value="BLR1237 PROTEIN"/>
    <property type="match status" value="1"/>
</dbReference>
<evidence type="ECO:0000313" key="3">
    <source>
        <dbReference type="Proteomes" id="UP000253759"/>
    </source>
</evidence>
<dbReference type="AlphaFoldDB" id="A0A369W649"/>
<protein>
    <recommendedName>
        <fullName evidence="4">Tripartite tricarboxylate transporter substrate binding protein</fullName>
    </recommendedName>
</protein>
<evidence type="ECO:0000256" key="1">
    <source>
        <dbReference type="ARBA" id="ARBA00006987"/>
    </source>
</evidence>
<dbReference type="PANTHER" id="PTHR42928">
    <property type="entry name" value="TRICARBOXYLATE-BINDING PROTEIN"/>
    <property type="match status" value="1"/>
</dbReference>
<dbReference type="InterPro" id="IPR042100">
    <property type="entry name" value="Bug_dom1"/>
</dbReference>